<sequence length="275" mass="31900">MSDTNIDNDDAIHPVCATLAAIIREIFNNGHASLTVILQPKLQIHVENVQFDLSINNDGEYEMSLTKDNPKDNNDKELSVVPIYLQRNLSKLVATSSVRNFDLSKSHRNRRYSYVEPDLSFLTDEQRQELYNLLEDVASGLSNKPKYHVPNNIDATKLKGWIRNNSLSLRNSNKTPSQRFWAAYRLGMIFFFLKSKQKLVNSTEQAEVLGYEMKRLFMEKKQVFRICEVFTVLGGKALQKVKVFHVTDFLMWSEWQYQALLDYIRAIKNGRTTLR</sequence>
<dbReference type="OrthoDB" id="10292181at2759"/>
<dbReference type="Proteomes" id="UP000789572">
    <property type="component" value="Unassembled WGS sequence"/>
</dbReference>
<evidence type="ECO:0000313" key="2">
    <source>
        <dbReference type="Proteomes" id="UP000789572"/>
    </source>
</evidence>
<evidence type="ECO:0000313" key="1">
    <source>
        <dbReference type="EMBL" id="CAG8487700.1"/>
    </source>
</evidence>
<gene>
    <name evidence="1" type="ORF">POCULU_LOCUS1895</name>
</gene>
<protein>
    <submittedName>
        <fullName evidence="1">8427_t:CDS:1</fullName>
    </submittedName>
</protein>
<dbReference type="EMBL" id="CAJVPJ010000156">
    <property type="protein sequence ID" value="CAG8487700.1"/>
    <property type="molecule type" value="Genomic_DNA"/>
</dbReference>
<dbReference type="AlphaFoldDB" id="A0A9N8ZAX7"/>
<reference evidence="1" key="1">
    <citation type="submission" date="2021-06" db="EMBL/GenBank/DDBJ databases">
        <authorList>
            <person name="Kallberg Y."/>
            <person name="Tangrot J."/>
            <person name="Rosling A."/>
        </authorList>
    </citation>
    <scope>NUCLEOTIDE SEQUENCE</scope>
    <source>
        <strain evidence="1">IA702</strain>
    </source>
</reference>
<accession>A0A9N8ZAX7</accession>
<comment type="caution">
    <text evidence="1">The sequence shown here is derived from an EMBL/GenBank/DDBJ whole genome shotgun (WGS) entry which is preliminary data.</text>
</comment>
<organism evidence="1 2">
    <name type="scientific">Paraglomus occultum</name>
    <dbReference type="NCBI Taxonomy" id="144539"/>
    <lineage>
        <taxon>Eukaryota</taxon>
        <taxon>Fungi</taxon>
        <taxon>Fungi incertae sedis</taxon>
        <taxon>Mucoromycota</taxon>
        <taxon>Glomeromycotina</taxon>
        <taxon>Glomeromycetes</taxon>
        <taxon>Paraglomerales</taxon>
        <taxon>Paraglomeraceae</taxon>
        <taxon>Paraglomus</taxon>
    </lineage>
</organism>
<keyword evidence="2" id="KW-1185">Reference proteome</keyword>
<name>A0A9N8ZAX7_9GLOM</name>
<proteinExistence type="predicted"/>